<evidence type="ECO:0000313" key="2">
    <source>
        <dbReference type="Proteomes" id="UP000636800"/>
    </source>
</evidence>
<name>A0A835RM18_VANPL</name>
<dbReference type="GO" id="GO:0030686">
    <property type="term" value="C:90S preribosome"/>
    <property type="evidence" value="ECO:0007669"/>
    <property type="project" value="TreeGrafter"/>
</dbReference>
<evidence type="ECO:0000313" key="1">
    <source>
        <dbReference type="EMBL" id="KAG0488447.1"/>
    </source>
</evidence>
<protein>
    <submittedName>
        <fullName evidence="1">Uncharacterized protein</fullName>
    </submittedName>
</protein>
<dbReference type="OrthoDB" id="423598at2759"/>
<dbReference type="PANTHER" id="PTHR17695:SF11">
    <property type="entry name" value="SMALL SUBUNIT PROCESSOME COMPONENT 20 HOMOLOG"/>
    <property type="match status" value="1"/>
</dbReference>
<comment type="caution">
    <text evidence="1">The sequence shown here is derived from an EMBL/GenBank/DDBJ whole genome shotgun (WGS) entry which is preliminary data.</text>
</comment>
<organism evidence="1 2">
    <name type="scientific">Vanilla planifolia</name>
    <name type="common">Vanilla</name>
    <dbReference type="NCBI Taxonomy" id="51239"/>
    <lineage>
        <taxon>Eukaryota</taxon>
        <taxon>Viridiplantae</taxon>
        <taxon>Streptophyta</taxon>
        <taxon>Embryophyta</taxon>
        <taxon>Tracheophyta</taxon>
        <taxon>Spermatophyta</taxon>
        <taxon>Magnoliopsida</taxon>
        <taxon>Liliopsida</taxon>
        <taxon>Asparagales</taxon>
        <taxon>Orchidaceae</taxon>
        <taxon>Vanilloideae</taxon>
        <taxon>Vanilleae</taxon>
        <taxon>Vanilla</taxon>
    </lineage>
</organism>
<dbReference type="Proteomes" id="UP000636800">
    <property type="component" value="Chromosome 3"/>
</dbReference>
<keyword evidence="2" id="KW-1185">Reference proteome</keyword>
<dbReference type="GO" id="GO:0032040">
    <property type="term" value="C:small-subunit processome"/>
    <property type="evidence" value="ECO:0007669"/>
    <property type="project" value="TreeGrafter"/>
</dbReference>
<dbReference type="PANTHER" id="PTHR17695">
    <property type="entry name" value="SMALL SUBUNIT PROCESSOME COMPONENT 20 HOMOLOG"/>
    <property type="match status" value="1"/>
</dbReference>
<accession>A0A835RM18</accession>
<dbReference type="EMBL" id="JADCNL010000003">
    <property type="protein sequence ID" value="KAG0488447.1"/>
    <property type="molecule type" value="Genomic_DNA"/>
</dbReference>
<gene>
    <name evidence="1" type="ORF">HPP92_007258</name>
</gene>
<reference evidence="1 2" key="1">
    <citation type="journal article" date="2020" name="Nat. Food">
        <title>A phased Vanilla planifolia genome enables genetic improvement of flavour and production.</title>
        <authorList>
            <person name="Hasing T."/>
            <person name="Tang H."/>
            <person name="Brym M."/>
            <person name="Khazi F."/>
            <person name="Huang T."/>
            <person name="Chambers A.H."/>
        </authorList>
    </citation>
    <scope>NUCLEOTIDE SEQUENCE [LARGE SCALE GENOMIC DNA]</scope>
    <source>
        <tissue evidence="1">Leaf</tissue>
    </source>
</reference>
<dbReference type="InterPro" id="IPR052575">
    <property type="entry name" value="SSU_processome_comp_20"/>
</dbReference>
<dbReference type="AlphaFoldDB" id="A0A835RM18"/>
<sequence>MHIKVTDKPGHDFNASKGWTSCMITKKKHCHGRIDKDAVGVMVVLMSSGMTTSPSQAIKCLNTSTYQRRFVFKTFSQRVEEINIDVFHSLETIRIEPKEGSSFLREALVHWRELNTAEDFISFYEEMMPLVQTLPQILLQKEKIFSELLGRLRMGAKLSIEPILMLVVAFSRDIFEGFLP</sequence>
<proteinExistence type="predicted"/>